<dbReference type="InterPro" id="IPR055854">
    <property type="entry name" value="DUF7431"/>
</dbReference>
<accession>A0A9N9HUD5</accession>
<keyword evidence="3" id="KW-1185">Reference proteome</keyword>
<name>A0A9N9HUD5_9GLOM</name>
<dbReference type="OrthoDB" id="2337239at2759"/>
<dbReference type="AlphaFoldDB" id="A0A9N9HUD5"/>
<dbReference type="Proteomes" id="UP000789405">
    <property type="component" value="Unassembled WGS sequence"/>
</dbReference>
<evidence type="ECO:0000259" key="1">
    <source>
        <dbReference type="Pfam" id="PF24209"/>
    </source>
</evidence>
<dbReference type="EMBL" id="CAJVPY010009284">
    <property type="protein sequence ID" value="CAG8706871.1"/>
    <property type="molecule type" value="Genomic_DNA"/>
</dbReference>
<evidence type="ECO:0000313" key="2">
    <source>
        <dbReference type="EMBL" id="CAG8706871.1"/>
    </source>
</evidence>
<comment type="caution">
    <text evidence="2">The sequence shown here is derived from an EMBL/GenBank/DDBJ whole genome shotgun (WGS) entry which is preliminary data.</text>
</comment>
<feature type="domain" description="DUF7431" evidence="1">
    <location>
        <begin position="363"/>
        <end position="643"/>
    </location>
</feature>
<gene>
    <name evidence="2" type="ORF">DERYTH_LOCUS13339</name>
</gene>
<dbReference type="Pfam" id="PF24209">
    <property type="entry name" value="DUF7431"/>
    <property type="match status" value="1"/>
</dbReference>
<sequence length="682" mass="80259">MSKLLNIFNQLIRPQVDPTIEEEVMINVNIDDELAELKLKKSYNLKQVREELKTKELIEIADKLIFIGRKSGKIPVESEEGLRCADILDEEKNTIYLKRLKWCILGKEFKLGNGRTTTYEVATKRAFIVENCELLKADDPIVDHNETIESREDEIRNRNLLFTTDVEIKNLAKLAVSMGSKKEKQNHFESSSIKKYKKRSKECLKIIKVIPTEEFKNAVKDAIDSKSIYKLERIKDDFGYFIPTIIKFGGIFRYENEALETKHSKNKKKNASIKLGANDQKLELEHNKNVFYEKENKSQREILEVYGGDEEKLKRDKNENAWASSLDDFRKWRPIDFQKPKSIFHYLSEDLQNDIMKLFGKRILYAGEQKLNFVYNDPEQNLLRKLKIPLDIFSNFNDDCQIFATVSNIEDSDIFTYRLNASDKDNVICIHCIQCSQKKKPKNYDIIIRWIVVGYDFDFNYLPSNLSFRLQSFKEKINPKKISESTNNHILKIYERNTSEFFGRDHLLGIPVFKNVESKYDSLVIGSHFCRCNDKINTYIYGYDLYKEKYSTCATLPDLEFNFLHFLDLPDSTIFDQFHIEYPRNNRKKEKIKDFFIRDKNDPKSKFANLYLLNLLDETKCSPKFIGQNKEEFVMHQLGCTCQGHGCENSNHFSEKVIYQAEYFSPNITYERIEEISNYNEN</sequence>
<reference evidence="2" key="1">
    <citation type="submission" date="2021-06" db="EMBL/GenBank/DDBJ databases">
        <authorList>
            <person name="Kallberg Y."/>
            <person name="Tangrot J."/>
            <person name="Rosling A."/>
        </authorList>
    </citation>
    <scope>NUCLEOTIDE SEQUENCE</scope>
    <source>
        <strain evidence="2">MA453B</strain>
    </source>
</reference>
<protein>
    <submittedName>
        <fullName evidence="2">28434_t:CDS:1</fullName>
    </submittedName>
</protein>
<proteinExistence type="predicted"/>
<evidence type="ECO:0000313" key="3">
    <source>
        <dbReference type="Proteomes" id="UP000789405"/>
    </source>
</evidence>
<organism evidence="2 3">
    <name type="scientific">Dentiscutata erythropus</name>
    <dbReference type="NCBI Taxonomy" id="1348616"/>
    <lineage>
        <taxon>Eukaryota</taxon>
        <taxon>Fungi</taxon>
        <taxon>Fungi incertae sedis</taxon>
        <taxon>Mucoromycota</taxon>
        <taxon>Glomeromycotina</taxon>
        <taxon>Glomeromycetes</taxon>
        <taxon>Diversisporales</taxon>
        <taxon>Gigasporaceae</taxon>
        <taxon>Dentiscutata</taxon>
    </lineage>
</organism>